<sequence>MATSVKDVPPILHLPDELLLQVVSKINGDDRRTTLRYLALTHSRFRPIATEVLVRNAVVPVRSIAKYLTLLEQHSEWIPRIRSVEFRDEGPPFFFSTSARSHRMCLAMVRKLLADFEADEIDAFFERERNSASLWLVLILAVLNKSETLIIDSQSTLGFSDFLPILAVPTTLDGTNFFYFALLEVMRHELRALTITTPAHNSELRKLTFIQFRFLKLLTIMGDLLEIKGSRQVERILPQSLEELNIFSDHDTHIWRFLSDLYLARTNTDNFYHLRQVQLCFNASCRSMANYANIHLSHRLPVRTILGEWKKCNTLFETAFHVRGKPRFKLDSYRQSCLLDEIEAVEEELGR</sequence>
<comment type="caution">
    <text evidence="1">The sequence shown here is derived from an EMBL/GenBank/DDBJ whole genome shotgun (WGS) entry which is preliminary data.</text>
</comment>
<dbReference type="Proteomes" id="UP000813461">
    <property type="component" value="Unassembled WGS sequence"/>
</dbReference>
<accession>A0A8K0RGI5</accession>
<dbReference type="EMBL" id="JAGMVJ010000001">
    <property type="protein sequence ID" value="KAH7094903.1"/>
    <property type="molecule type" value="Genomic_DNA"/>
</dbReference>
<evidence type="ECO:0000313" key="2">
    <source>
        <dbReference type="Proteomes" id="UP000813461"/>
    </source>
</evidence>
<evidence type="ECO:0008006" key="3">
    <source>
        <dbReference type="Google" id="ProtNLM"/>
    </source>
</evidence>
<name>A0A8K0RGI5_9PLEO</name>
<dbReference type="AlphaFoldDB" id="A0A8K0RGI5"/>
<keyword evidence="2" id="KW-1185">Reference proteome</keyword>
<protein>
    <recommendedName>
        <fullName evidence="3">F-box domain-containing protein</fullName>
    </recommendedName>
</protein>
<evidence type="ECO:0000313" key="1">
    <source>
        <dbReference type="EMBL" id="KAH7094903.1"/>
    </source>
</evidence>
<gene>
    <name evidence="1" type="ORF">FB567DRAFT_623234</name>
</gene>
<organism evidence="1 2">
    <name type="scientific">Paraphoma chrysanthemicola</name>
    <dbReference type="NCBI Taxonomy" id="798071"/>
    <lineage>
        <taxon>Eukaryota</taxon>
        <taxon>Fungi</taxon>
        <taxon>Dikarya</taxon>
        <taxon>Ascomycota</taxon>
        <taxon>Pezizomycotina</taxon>
        <taxon>Dothideomycetes</taxon>
        <taxon>Pleosporomycetidae</taxon>
        <taxon>Pleosporales</taxon>
        <taxon>Pleosporineae</taxon>
        <taxon>Phaeosphaeriaceae</taxon>
        <taxon>Paraphoma</taxon>
    </lineage>
</organism>
<proteinExistence type="predicted"/>
<dbReference type="OrthoDB" id="3799132at2759"/>
<reference evidence="1" key="1">
    <citation type="journal article" date="2021" name="Nat. Commun.">
        <title>Genetic determinants of endophytism in the Arabidopsis root mycobiome.</title>
        <authorList>
            <person name="Mesny F."/>
            <person name="Miyauchi S."/>
            <person name="Thiergart T."/>
            <person name="Pickel B."/>
            <person name="Atanasova L."/>
            <person name="Karlsson M."/>
            <person name="Huettel B."/>
            <person name="Barry K.W."/>
            <person name="Haridas S."/>
            <person name="Chen C."/>
            <person name="Bauer D."/>
            <person name="Andreopoulos W."/>
            <person name="Pangilinan J."/>
            <person name="LaButti K."/>
            <person name="Riley R."/>
            <person name="Lipzen A."/>
            <person name="Clum A."/>
            <person name="Drula E."/>
            <person name="Henrissat B."/>
            <person name="Kohler A."/>
            <person name="Grigoriev I.V."/>
            <person name="Martin F.M."/>
            <person name="Hacquard S."/>
        </authorList>
    </citation>
    <scope>NUCLEOTIDE SEQUENCE</scope>
    <source>
        <strain evidence="1">MPI-SDFR-AT-0120</strain>
    </source>
</reference>